<evidence type="ECO:0000256" key="4">
    <source>
        <dbReference type="ARBA" id="ARBA00022603"/>
    </source>
</evidence>
<protein>
    <recommendedName>
        <fullName evidence="7">Ribosomal RNA small subunit methyltransferase H</fullName>
        <ecNumber evidence="7">2.1.1.199</ecNumber>
    </recommendedName>
    <alternativeName>
        <fullName evidence="7">16S rRNA m(4)C1402 methyltransferase</fullName>
    </alternativeName>
    <alternativeName>
        <fullName evidence="7">rRNA (cytosine-N(4)-)-methyltransferase RsmH</fullName>
    </alternativeName>
</protein>
<name>A0A7K1FQU3_9ACTN</name>
<dbReference type="GO" id="GO:0071424">
    <property type="term" value="F:rRNA (cytosine-N4-)-methyltransferase activity"/>
    <property type="evidence" value="ECO:0007669"/>
    <property type="project" value="UniProtKB-UniRule"/>
</dbReference>
<evidence type="ECO:0000256" key="6">
    <source>
        <dbReference type="ARBA" id="ARBA00022691"/>
    </source>
</evidence>
<accession>A0A7K1FQU3</accession>
<dbReference type="InterPro" id="IPR002903">
    <property type="entry name" value="RsmH"/>
</dbReference>
<dbReference type="PANTHER" id="PTHR11265">
    <property type="entry name" value="S-ADENOSYL-METHYLTRANSFERASE MRAW"/>
    <property type="match status" value="1"/>
</dbReference>
<dbReference type="InterPro" id="IPR023397">
    <property type="entry name" value="SAM-dep_MeTrfase_MraW_recog"/>
</dbReference>
<dbReference type="Proteomes" id="UP000460221">
    <property type="component" value="Unassembled WGS sequence"/>
</dbReference>
<reference evidence="9 10" key="1">
    <citation type="submission" date="2019-11" db="EMBL/GenBank/DDBJ databases">
        <authorList>
            <person name="Jiang L.-Q."/>
        </authorList>
    </citation>
    <scope>NUCLEOTIDE SEQUENCE [LARGE SCALE GENOMIC DNA]</scope>
    <source>
        <strain evidence="9 10">YIM 132087</strain>
    </source>
</reference>
<evidence type="ECO:0000256" key="2">
    <source>
        <dbReference type="ARBA" id="ARBA00022490"/>
    </source>
</evidence>
<dbReference type="SUPFAM" id="SSF81799">
    <property type="entry name" value="Putative methyltransferase TM0872, insert domain"/>
    <property type="match status" value="1"/>
</dbReference>
<dbReference type="InterPro" id="IPR029063">
    <property type="entry name" value="SAM-dependent_MTases_sf"/>
</dbReference>
<evidence type="ECO:0000256" key="1">
    <source>
        <dbReference type="ARBA" id="ARBA00010396"/>
    </source>
</evidence>
<evidence type="ECO:0000313" key="10">
    <source>
        <dbReference type="Proteomes" id="UP000460221"/>
    </source>
</evidence>
<feature type="compositionally biased region" description="Pro residues" evidence="8">
    <location>
        <begin position="1"/>
        <end position="14"/>
    </location>
</feature>
<dbReference type="EMBL" id="WLYK01000009">
    <property type="protein sequence ID" value="MTD16518.1"/>
    <property type="molecule type" value="Genomic_DNA"/>
</dbReference>
<dbReference type="NCBIfam" id="TIGR00006">
    <property type="entry name" value="16S rRNA (cytosine(1402)-N(4))-methyltransferase RsmH"/>
    <property type="match status" value="1"/>
</dbReference>
<dbReference type="CDD" id="cd02440">
    <property type="entry name" value="AdoMet_MTases"/>
    <property type="match status" value="1"/>
</dbReference>
<evidence type="ECO:0000256" key="3">
    <source>
        <dbReference type="ARBA" id="ARBA00022552"/>
    </source>
</evidence>
<dbReference type="RefSeq" id="WP_154770476.1">
    <property type="nucleotide sequence ID" value="NZ_WLYK01000009.1"/>
</dbReference>
<dbReference type="FunFam" id="1.10.150.170:FF:000001">
    <property type="entry name" value="Ribosomal RNA small subunit methyltransferase H"/>
    <property type="match status" value="1"/>
</dbReference>
<dbReference type="PANTHER" id="PTHR11265:SF0">
    <property type="entry name" value="12S RRNA N4-METHYLCYTIDINE METHYLTRANSFERASE"/>
    <property type="match status" value="1"/>
</dbReference>
<comment type="catalytic activity">
    <reaction evidence="7">
        <text>cytidine(1402) in 16S rRNA + S-adenosyl-L-methionine = N(4)-methylcytidine(1402) in 16S rRNA + S-adenosyl-L-homocysteine + H(+)</text>
        <dbReference type="Rhea" id="RHEA:42928"/>
        <dbReference type="Rhea" id="RHEA-COMP:10286"/>
        <dbReference type="Rhea" id="RHEA-COMP:10287"/>
        <dbReference type="ChEBI" id="CHEBI:15378"/>
        <dbReference type="ChEBI" id="CHEBI:57856"/>
        <dbReference type="ChEBI" id="CHEBI:59789"/>
        <dbReference type="ChEBI" id="CHEBI:74506"/>
        <dbReference type="ChEBI" id="CHEBI:82748"/>
        <dbReference type="EC" id="2.1.1.199"/>
    </reaction>
</comment>
<feature type="binding site" evidence="7">
    <location>
        <position position="165"/>
    </location>
    <ligand>
        <name>S-adenosyl-L-methionine</name>
        <dbReference type="ChEBI" id="CHEBI:59789"/>
    </ligand>
</feature>
<keyword evidence="6 7" id="KW-0949">S-adenosyl-L-methionine</keyword>
<dbReference type="Gene3D" id="1.10.150.170">
    <property type="entry name" value="Putative methyltransferase TM0872, insert domain"/>
    <property type="match status" value="1"/>
</dbReference>
<dbReference type="GO" id="GO:0005737">
    <property type="term" value="C:cytoplasm"/>
    <property type="evidence" value="ECO:0007669"/>
    <property type="project" value="UniProtKB-SubCell"/>
</dbReference>
<dbReference type="AlphaFoldDB" id="A0A7K1FQU3"/>
<feature type="binding site" evidence="7">
    <location>
        <position position="158"/>
    </location>
    <ligand>
        <name>S-adenosyl-L-methionine</name>
        <dbReference type="ChEBI" id="CHEBI:59789"/>
    </ligand>
</feature>
<keyword evidence="3 7" id="KW-0698">rRNA processing</keyword>
<dbReference type="Pfam" id="PF01795">
    <property type="entry name" value="Methyltransf_5"/>
    <property type="match status" value="1"/>
</dbReference>
<evidence type="ECO:0000256" key="5">
    <source>
        <dbReference type="ARBA" id="ARBA00022679"/>
    </source>
</evidence>
<keyword evidence="5 7" id="KW-0808">Transferase</keyword>
<keyword evidence="2 7" id="KW-0963">Cytoplasm</keyword>
<evidence type="ECO:0000256" key="8">
    <source>
        <dbReference type="SAM" id="MobiDB-lite"/>
    </source>
</evidence>
<comment type="function">
    <text evidence="7">Specifically methylates the N4 position of cytidine in position 1402 (C1402) of 16S rRNA.</text>
</comment>
<comment type="caution">
    <text evidence="7">Lacks conserved residue(s) required for the propagation of feature annotation.</text>
</comment>
<feature type="compositionally biased region" description="Low complexity" evidence="8">
    <location>
        <begin position="21"/>
        <end position="34"/>
    </location>
</feature>
<dbReference type="HAMAP" id="MF_01007">
    <property type="entry name" value="16SrRNA_methyltr_H"/>
    <property type="match status" value="1"/>
</dbReference>
<keyword evidence="10" id="KW-1185">Reference proteome</keyword>
<dbReference type="Gene3D" id="3.40.50.150">
    <property type="entry name" value="Vaccinia Virus protein VP39"/>
    <property type="match status" value="1"/>
</dbReference>
<dbReference type="EC" id="2.1.1.199" evidence="7"/>
<feature type="binding site" evidence="7">
    <location>
        <position position="108"/>
    </location>
    <ligand>
        <name>S-adenosyl-L-methionine</name>
        <dbReference type="ChEBI" id="CHEBI:59789"/>
    </ligand>
</feature>
<comment type="caution">
    <text evidence="9">The sequence shown here is derived from an EMBL/GenBank/DDBJ whole genome shotgun (WGS) entry which is preliminary data.</text>
</comment>
<evidence type="ECO:0000256" key="7">
    <source>
        <dbReference type="HAMAP-Rule" id="MF_01007"/>
    </source>
</evidence>
<dbReference type="GO" id="GO:0070475">
    <property type="term" value="P:rRNA base methylation"/>
    <property type="evidence" value="ECO:0007669"/>
    <property type="project" value="UniProtKB-UniRule"/>
</dbReference>
<feature type="binding site" evidence="7">
    <location>
        <begin position="89"/>
        <end position="91"/>
    </location>
    <ligand>
        <name>S-adenosyl-L-methionine</name>
        <dbReference type="ChEBI" id="CHEBI:59789"/>
    </ligand>
</feature>
<organism evidence="9 10">
    <name type="scientific">Nakamurella alba</name>
    <dbReference type="NCBI Taxonomy" id="2665158"/>
    <lineage>
        <taxon>Bacteria</taxon>
        <taxon>Bacillati</taxon>
        <taxon>Actinomycetota</taxon>
        <taxon>Actinomycetes</taxon>
        <taxon>Nakamurellales</taxon>
        <taxon>Nakamurellaceae</taxon>
        <taxon>Nakamurella</taxon>
    </lineage>
</organism>
<keyword evidence="4 7" id="KW-0489">Methyltransferase</keyword>
<evidence type="ECO:0000313" key="9">
    <source>
        <dbReference type="EMBL" id="MTD16518.1"/>
    </source>
</evidence>
<sequence length="371" mass="39714">MAPGDQRPPAPAPDPASRLVSDPSSDPTPDPTSDVARPAGSAGGTFPQLPTRDADDLHVPVLLDRIVDLLTPSLSRDGAVMVDGTLGMGGHTLALLARFPALRVIGIDRDPQALAVARSRLEAAGVADRADLVHAPNDRIGEILDRRAPAGVQGILFDLGVSSLQLDETDRGFAYAVDAPLDMRMDPTTGPTAADVVNTYPPGALVRVLREFGEEKFATRIVSSIVRERDCEPFTTSARLVALIREAIPAAARRTGGHPAKRSFQALRVEVNDELGVLERALPEALRLLAVGGRIVVMSFQSLEDRIAKRILQPLTESTAPPGLPVVPEEYQPQLRWIVRGSVKPDDAEIAQNSRAASARLRVAERIREAA</sequence>
<comment type="subcellular location">
    <subcellularLocation>
        <location evidence="7">Cytoplasm</location>
    </subcellularLocation>
</comment>
<feature type="region of interest" description="Disordered" evidence="8">
    <location>
        <begin position="1"/>
        <end position="53"/>
    </location>
</feature>
<dbReference type="SUPFAM" id="SSF53335">
    <property type="entry name" value="S-adenosyl-L-methionine-dependent methyltransferases"/>
    <property type="match status" value="1"/>
</dbReference>
<comment type="similarity">
    <text evidence="1 7">Belongs to the methyltransferase superfamily. RsmH family.</text>
</comment>
<gene>
    <name evidence="7 9" type="primary">rsmH</name>
    <name evidence="9" type="ORF">GIS00_21510</name>
</gene>
<proteinExistence type="inferred from homology"/>